<organism evidence="2 3">
    <name type="scientific">Trichoderma lentiforme</name>
    <dbReference type="NCBI Taxonomy" id="1567552"/>
    <lineage>
        <taxon>Eukaryota</taxon>
        <taxon>Fungi</taxon>
        <taxon>Dikarya</taxon>
        <taxon>Ascomycota</taxon>
        <taxon>Pezizomycotina</taxon>
        <taxon>Sordariomycetes</taxon>
        <taxon>Hypocreomycetidae</taxon>
        <taxon>Hypocreales</taxon>
        <taxon>Hypocreaceae</taxon>
        <taxon>Trichoderma</taxon>
    </lineage>
</organism>
<evidence type="ECO:0000313" key="3">
    <source>
        <dbReference type="Proteomes" id="UP000801864"/>
    </source>
</evidence>
<evidence type="ECO:0000313" key="2">
    <source>
        <dbReference type="EMBL" id="KAF3072476.1"/>
    </source>
</evidence>
<comment type="caution">
    <text evidence="2">The sequence shown here is derived from an EMBL/GenBank/DDBJ whole genome shotgun (WGS) entry which is preliminary data.</text>
</comment>
<dbReference type="AlphaFoldDB" id="A0A9P4XFZ2"/>
<feature type="region of interest" description="Disordered" evidence="1">
    <location>
        <begin position="1"/>
        <end position="46"/>
    </location>
</feature>
<gene>
    <name evidence="2" type="ORF">CFAM422_005463</name>
</gene>
<dbReference type="EMBL" id="QLNT01000008">
    <property type="protein sequence ID" value="KAF3072476.1"/>
    <property type="molecule type" value="Genomic_DNA"/>
</dbReference>
<proteinExistence type="predicted"/>
<feature type="compositionally biased region" description="Basic and acidic residues" evidence="1">
    <location>
        <begin position="31"/>
        <end position="46"/>
    </location>
</feature>
<name>A0A9P4XFZ2_9HYPO</name>
<keyword evidence="3" id="KW-1185">Reference proteome</keyword>
<sequence>MQRRQCKSKPSPARSGTVQSGVEDSGAQRGESPEGQRASERLRGYEHTALREQQCAVAVPVSTRSTSTERWCWAGAGAHPSCRTSAELNCEKKLAERAALISAPGDRGNRR</sequence>
<protein>
    <submittedName>
        <fullName evidence="2">Uncharacterized protein</fullName>
    </submittedName>
</protein>
<evidence type="ECO:0000256" key="1">
    <source>
        <dbReference type="SAM" id="MobiDB-lite"/>
    </source>
</evidence>
<dbReference type="Proteomes" id="UP000801864">
    <property type="component" value="Unassembled WGS sequence"/>
</dbReference>
<accession>A0A9P4XFZ2</accession>
<reference evidence="2 3" key="1">
    <citation type="submission" date="2018-06" db="EMBL/GenBank/DDBJ databases">
        <title>Genome analysis of cellulolytic fungus Trichoderma lentiforme CFAM-422.</title>
        <authorList>
            <person name="Steindorff A.S."/>
            <person name="Formighieri E.F."/>
            <person name="Midorikawa G.E.O."/>
            <person name="Tamietti M.S."/>
            <person name="Ramos E.Z."/>
            <person name="Silva A.S."/>
            <person name="Bon E.P.S."/>
            <person name="Mendes T.D."/>
            <person name="Damaso M.C.T."/>
            <person name="Favaro L.C.L."/>
        </authorList>
    </citation>
    <scope>NUCLEOTIDE SEQUENCE [LARGE SCALE GENOMIC DNA]</scope>
    <source>
        <strain evidence="2 3">CFAM-422</strain>
    </source>
</reference>